<evidence type="ECO:0000256" key="2">
    <source>
        <dbReference type="ARBA" id="ARBA00009865"/>
    </source>
</evidence>
<dbReference type="AlphaFoldDB" id="A0A7W7Q928"/>
<dbReference type="Proteomes" id="UP000520767">
    <property type="component" value="Unassembled WGS sequence"/>
</dbReference>
<sequence>MADVRLVLDRHQDGPDQRVDGEPADSTRHSLAQRPSSAGGAVEAPYLVYRGGYYYLFVSFDYCCRGTSSTYRVMVGRSTSITGPYTHRNGVRLTSGGGTEVLATHGNIHGPGHAALWADSDAWVMAYHYYTSSGSRLGINLVGWSSGWPALY</sequence>
<evidence type="ECO:0000256" key="3">
    <source>
        <dbReference type="ARBA" id="ARBA00022801"/>
    </source>
</evidence>
<comment type="pathway">
    <text evidence="1">Glycan metabolism; L-arabinan degradation.</text>
</comment>
<dbReference type="InterPro" id="IPR006710">
    <property type="entry name" value="Glyco_hydro_43"/>
</dbReference>
<evidence type="ECO:0000313" key="6">
    <source>
        <dbReference type="EMBL" id="MBB4909291.1"/>
    </source>
</evidence>
<proteinExistence type="inferred from homology"/>
<gene>
    <name evidence="6" type="ORF">FHR82_005549</name>
</gene>
<dbReference type="InterPro" id="IPR050727">
    <property type="entry name" value="GH43_arabinanases"/>
</dbReference>
<organism evidence="6 7">
    <name type="scientific">Actinophytocola algeriensis</name>
    <dbReference type="NCBI Taxonomy" id="1768010"/>
    <lineage>
        <taxon>Bacteria</taxon>
        <taxon>Bacillati</taxon>
        <taxon>Actinomycetota</taxon>
        <taxon>Actinomycetes</taxon>
        <taxon>Pseudonocardiales</taxon>
        <taxon>Pseudonocardiaceae</taxon>
    </lineage>
</organism>
<protein>
    <submittedName>
        <fullName evidence="6">Beta-xylosidase</fullName>
    </submittedName>
</protein>
<name>A0A7W7Q928_9PSEU</name>
<dbReference type="PANTHER" id="PTHR43301">
    <property type="entry name" value="ARABINAN ENDO-1,5-ALPHA-L-ARABINOSIDASE"/>
    <property type="match status" value="1"/>
</dbReference>
<keyword evidence="4" id="KW-0326">Glycosidase</keyword>
<dbReference type="GO" id="GO:0005975">
    <property type="term" value="P:carbohydrate metabolic process"/>
    <property type="evidence" value="ECO:0007669"/>
    <property type="project" value="InterPro"/>
</dbReference>
<keyword evidence="3" id="KW-0378">Hydrolase</keyword>
<dbReference type="InterPro" id="IPR023296">
    <property type="entry name" value="Glyco_hydro_beta-prop_sf"/>
</dbReference>
<reference evidence="6 7" key="1">
    <citation type="submission" date="2020-08" db="EMBL/GenBank/DDBJ databases">
        <title>Genomic Encyclopedia of Type Strains, Phase III (KMG-III): the genomes of soil and plant-associated and newly described type strains.</title>
        <authorList>
            <person name="Whitman W."/>
        </authorList>
    </citation>
    <scope>NUCLEOTIDE SEQUENCE [LARGE SCALE GENOMIC DNA]</scope>
    <source>
        <strain evidence="6 7">CECT 8960</strain>
    </source>
</reference>
<dbReference type="SUPFAM" id="SSF75005">
    <property type="entry name" value="Arabinanase/levansucrase/invertase"/>
    <property type="match status" value="1"/>
</dbReference>
<dbReference type="GO" id="GO:0004553">
    <property type="term" value="F:hydrolase activity, hydrolyzing O-glycosyl compounds"/>
    <property type="evidence" value="ECO:0007669"/>
    <property type="project" value="InterPro"/>
</dbReference>
<dbReference type="PANTHER" id="PTHR43301:SF3">
    <property type="entry name" value="ARABINAN ENDO-1,5-ALPHA-L-ARABINOSIDASE A-RELATED"/>
    <property type="match status" value="1"/>
</dbReference>
<dbReference type="Gene3D" id="2.115.10.20">
    <property type="entry name" value="Glycosyl hydrolase domain, family 43"/>
    <property type="match status" value="1"/>
</dbReference>
<dbReference type="RefSeq" id="WP_311771307.1">
    <property type="nucleotide sequence ID" value="NZ_JACHJQ010000006.1"/>
</dbReference>
<comment type="similarity">
    <text evidence="2">Belongs to the glycosyl hydrolase 43 family.</text>
</comment>
<dbReference type="Pfam" id="PF04616">
    <property type="entry name" value="Glyco_hydro_43"/>
    <property type="match status" value="1"/>
</dbReference>
<keyword evidence="7" id="KW-1185">Reference proteome</keyword>
<comment type="caution">
    <text evidence="6">The sequence shown here is derived from an EMBL/GenBank/DDBJ whole genome shotgun (WGS) entry which is preliminary data.</text>
</comment>
<evidence type="ECO:0000313" key="7">
    <source>
        <dbReference type="Proteomes" id="UP000520767"/>
    </source>
</evidence>
<feature type="region of interest" description="Disordered" evidence="5">
    <location>
        <begin position="1"/>
        <end position="36"/>
    </location>
</feature>
<evidence type="ECO:0000256" key="1">
    <source>
        <dbReference type="ARBA" id="ARBA00004834"/>
    </source>
</evidence>
<evidence type="ECO:0000256" key="5">
    <source>
        <dbReference type="SAM" id="MobiDB-lite"/>
    </source>
</evidence>
<feature type="compositionally biased region" description="Basic and acidic residues" evidence="5">
    <location>
        <begin position="1"/>
        <end position="28"/>
    </location>
</feature>
<accession>A0A7W7Q928</accession>
<evidence type="ECO:0000256" key="4">
    <source>
        <dbReference type="ARBA" id="ARBA00023295"/>
    </source>
</evidence>
<dbReference type="EMBL" id="JACHJQ010000006">
    <property type="protein sequence ID" value="MBB4909291.1"/>
    <property type="molecule type" value="Genomic_DNA"/>
</dbReference>